<dbReference type="AlphaFoldDB" id="A0A8X6U1J7"/>
<accession>A0A8X6U1J7</accession>
<sequence>MSSFFGWKDGHCYINNIDNCLSQSPFGLLRGSTEITSFSPSIHWDVQAFGVQTFTRSTMGSNPQTRLLGSNLIAAVSAILENLRFSTYSTV</sequence>
<proteinExistence type="predicted"/>
<protein>
    <submittedName>
        <fullName evidence="1">Uncharacterized protein</fullName>
    </submittedName>
</protein>
<organism evidence="1 2">
    <name type="scientific">Nephila pilipes</name>
    <name type="common">Giant wood spider</name>
    <name type="synonym">Nephila maculata</name>
    <dbReference type="NCBI Taxonomy" id="299642"/>
    <lineage>
        <taxon>Eukaryota</taxon>
        <taxon>Metazoa</taxon>
        <taxon>Ecdysozoa</taxon>
        <taxon>Arthropoda</taxon>
        <taxon>Chelicerata</taxon>
        <taxon>Arachnida</taxon>
        <taxon>Araneae</taxon>
        <taxon>Araneomorphae</taxon>
        <taxon>Entelegynae</taxon>
        <taxon>Araneoidea</taxon>
        <taxon>Nephilidae</taxon>
        <taxon>Nephila</taxon>
    </lineage>
</organism>
<evidence type="ECO:0000313" key="1">
    <source>
        <dbReference type="EMBL" id="GFT80345.1"/>
    </source>
</evidence>
<name>A0A8X6U1J7_NEPPI</name>
<comment type="caution">
    <text evidence="1">The sequence shown here is derived from an EMBL/GenBank/DDBJ whole genome shotgun (WGS) entry which is preliminary data.</text>
</comment>
<dbReference type="Proteomes" id="UP000887013">
    <property type="component" value="Unassembled WGS sequence"/>
</dbReference>
<dbReference type="EMBL" id="BMAW01071899">
    <property type="protein sequence ID" value="GFT80345.1"/>
    <property type="molecule type" value="Genomic_DNA"/>
</dbReference>
<gene>
    <name evidence="1" type="ORF">NPIL_438071</name>
</gene>
<evidence type="ECO:0000313" key="2">
    <source>
        <dbReference type="Proteomes" id="UP000887013"/>
    </source>
</evidence>
<reference evidence="1" key="1">
    <citation type="submission" date="2020-08" db="EMBL/GenBank/DDBJ databases">
        <title>Multicomponent nature underlies the extraordinary mechanical properties of spider dragline silk.</title>
        <authorList>
            <person name="Kono N."/>
            <person name="Nakamura H."/>
            <person name="Mori M."/>
            <person name="Yoshida Y."/>
            <person name="Ohtoshi R."/>
            <person name="Malay A.D."/>
            <person name="Moran D.A.P."/>
            <person name="Tomita M."/>
            <person name="Numata K."/>
            <person name="Arakawa K."/>
        </authorList>
    </citation>
    <scope>NUCLEOTIDE SEQUENCE</scope>
</reference>
<keyword evidence="2" id="KW-1185">Reference proteome</keyword>